<dbReference type="Gene3D" id="1.10.1220.10">
    <property type="entry name" value="Met repressor-like"/>
    <property type="match status" value="1"/>
</dbReference>
<protein>
    <recommendedName>
        <fullName evidence="3">DUF2191 domain-containing protein</fullName>
    </recommendedName>
</protein>
<evidence type="ECO:0008006" key="3">
    <source>
        <dbReference type="Google" id="ProtNLM"/>
    </source>
</evidence>
<name>A0A1F5H6M8_9BACT</name>
<gene>
    <name evidence="1" type="ORF">A3B54_05580</name>
</gene>
<sequence length="73" mass="8682">MQTARTTIELDKELLKRAKQKALEEDKNLKQVITEALRKDLLGERPKKRKVKFKTFPLGVKGTLRREEIYDWL</sequence>
<dbReference type="InterPro" id="IPR013321">
    <property type="entry name" value="Arc_rbn_hlx_hlx"/>
</dbReference>
<accession>A0A1F5H6M8</accession>
<evidence type="ECO:0000313" key="2">
    <source>
        <dbReference type="Proteomes" id="UP000177039"/>
    </source>
</evidence>
<organism evidence="1 2">
    <name type="scientific">Candidatus Curtissbacteria bacterium RIFCSPLOWO2_01_FULL_42_50</name>
    <dbReference type="NCBI Taxonomy" id="1797730"/>
    <lineage>
        <taxon>Bacteria</taxon>
        <taxon>Candidatus Curtissiibacteriota</taxon>
    </lineage>
</organism>
<dbReference type="AlphaFoldDB" id="A0A1F5H6M8"/>
<dbReference type="Proteomes" id="UP000177039">
    <property type="component" value="Unassembled WGS sequence"/>
</dbReference>
<dbReference type="GO" id="GO:0006355">
    <property type="term" value="P:regulation of DNA-templated transcription"/>
    <property type="evidence" value="ECO:0007669"/>
    <property type="project" value="InterPro"/>
</dbReference>
<comment type="caution">
    <text evidence="1">The sequence shown here is derived from an EMBL/GenBank/DDBJ whole genome shotgun (WGS) entry which is preliminary data.</text>
</comment>
<dbReference type="EMBL" id="MFBT01000011">
    <property type="protein sequence ID" value="OGD99715.1"/>
    <property type="molecule type" value="Genomic_DNA"/>
</dbReference>
<evidence type="ECO:0000313" key="1">
    <source>
        <dbReference type="EMBL" id="OGD99715.1"/>
    </source>
</evidence>
<proteinExistence type="predicted"/>
<reference evidence="1 2" key="1">
    <citation type="journal article" date="2016" name="Nat. Commun.">
        <title>Thousands of microbial genomes shed light on interconnected biogeochemical processes in an aquifer system.</title>
        <authorList>
            <person name="Anantharaman K."/>
            <person name="Brown C.T."/>
            <person name="Hug L.A."/>
            <person name="Sharon I."/>
            <person name="Castelle C.J."/>
            <person name="Probst A.J."/>
            <person name="Thomas B.C."/>
            <person name="Singh A."/>
            <person name="Wilkins M.J."/>
            <person name="Karaoz U."/>
            <person name="Brodie E.L."/>
            <person name="Williams K.H."/>
            <person name="Hubbard S.S."/>
            <person name="Banfield J.F."/>
        </authorList>
    </citation>
    <scope>NUCLEOTIDE SEQUENCE [LARGE SCALE GENOMIC DNA]</scope>
</reference>